<protein>
    <recommendedName>
        <fullName evidence="3">Alcohol dehydrogenase-like C-terminal domain-containing protein</fullName>
    </recommendedName>
</protein>
<comment type="caution">
    <text evidence="1">The sequence shown here is derived from an EMBL/GenBank/DDBJ whole genome shotgun (WGS) entry which is preliminary data.</text>
</comment>
<evidence type="ECO:0008006" key="3">
    <source>
        <dbReference type="Google" id="ProtNLM"/>
    </source>
</evidence>
<sequence>MRLGASEFHHIGGQEHVPNLLTVQCLLITAAQQPTWTDVIPWVRKGGTISAMTVDPIELNFKSLPFLDLLMNGIEIQRSLPAPREMHKEMLRFAAFHKIFPMIEIFPFTEESILVAMMALRDGKIRYRAVVGSFITEENANRKKQ</sequence>
<dbReference type="Proteomes" id="UP000286045">
    <property type="component" value="Unassembled WGS sequence"/>
</dbReference>
<reference evidence="1 2" key="1">
    <citation type="submission" date="2018-12" db="EMBL/GenBank/DDBJ databases">
        <title>Draft genome sequence of Xylaria grammica IHI A82.</title>
        <authorList>
            <person name="Buettner E."/>
            <person name="Kellner H."/>
        </authorList>
    </citation>
    <scope>NUCLEOTIDE SEQUENCE [LARGE SCALE GENOMIC DNA]</scope>
    <source>
        <strain evidence="1 2">IHI A82</strain>
    </source>
</reference>
<dbReference type="STRING" id="363999.A0A439D4J1"/>
<dbReference type="SUPFAM" id="SSF51735">
    <property type="entry name" value="NAD(P)-binding Rossmann-fold domains"/>
    <property type="match status" value="1"/>
</dbReference>
<proteinExistence type="predicted"/>
<dbReference type="Gene3D" id="3.40.50.720">
    <property type="entry name" value="NAD(P)-binding Rossmann-like Domain"/>
    <property type="match status" value="1"/>
</dbReference>
<gene>
    <name evidence="1" type="ORF">EKO27_g5785</name>
</gene>
<evidence type="ECO:0000313" key="1">
    <source>
        <dbReference type="EMBL" id="RWA09329.1"/>
    </source>
</evidence>
<evidence type="ECO:0000313" key="2">
    <source>
        <dbReference type="Proteomes" id="UP000286045"/>
    </source>
</evidence>
<keyword evidence="2" id="KW-1185">Reference proteome</keyword>
<dbReference type="EMBL" id="RYZI01000159">
    <property type="protein sequence ID" value="RWA09329.1"/>
    <property type="molecule type" value="Genomic_DNA"/>
</dbReference>
<dbReference type="AlphaFoldDB" id="A0A439D4J1"/>
<organism evidence="1 2">
    <name type="scientific">Xylaria grammica</name>
    <dbReference type="NCBI Taxonomy" id="363999"/>
    <lineage>
        <taxon>Eukaryota</taxon>
        <taxon>Fungi</taxon>
        <taxon>Dikarya</taxon>
        <taxon>Ascomycota</taxon>
        <taxon>Pezizomycotina</taxon>
        <taxon>Sordariomycetes</taxon>
        <taxon>Xylariomycetidae</taxon>
        <taxon>Xylariales</taxon>
        <taxon>Xylariaceae</taxon>
        <taxon>Xylaria</taxon>
    </lineage>
</organism>
<name>A0A439D4J1_9PEZI</name>
<accession>A0A439D4J1</accession>
<dbReference type="Gene3D" id="3.90.180.10">
    <property type="entry name" value="Medium-chain alcohol dehydrogenases, catalytic domain"/>
    <property type="match status" value="1"/>
</dbReference>
<dbReference type="InterPro" id="IPR036291">
    <property type="entry name" value="NAD(P)-bd_dom_sf"/>
</dbReference>